<protein>
    <submittedName>
        <fullName evidence="1">Uncharacterized protein</fullName>
    </submittedName>
</protein>
<sequence>MVLDELKFLATVEHALVVEALSVRCSLGHDLDAEEGGATSDAARDAASAASNLALSAMFRLKDINRLLIKANEDATLERATSITSQTAGAIALGPPDLAQLQQLLTRGHHIATAVDRRYERLRPAVTTDPVFDGDLLFNAHTLIVDDGPTHAASFAQLRDALGALTPAEFLRATRREAADRFELRLLEVSDRGYRLVLAALRGLFVPEDSVCGALRNLAVDAMEVLDHANRVLVSRGLLPPFTIR</sequence>
<gene>
    <name evidence="1" type="ORF">Rhe02_18380</name>
</gene>
<reference evidence="1" key="1">
    <citation type="submission" date="2021-01" db="EMBL/GenBank/DDBJ databases">
        <title>Whole genome shotgun sequence of Rhizocola hellebori NBRC 109834.</title>
        <authorList>
            <person name="Komaki H."/>
            <person name="Tamura T."/>
        </authorList>
    </citation>
    <scope>NUCLEOTIDE SEQUENCE</scope>
    <source>
        <strain evidence="1">NBRC 109834</strain>
    </source>
</reference>
<evidence type="ECO:0000313" key="1">
    <source>
        <dbReference type="EMBL" id="GIH03771.1"/>
    </source>
</evidence>
<dbReference type="Proteomes" id="UP000612899">
    <property type="component" value="Unassembled WGS sequence"/>
</dbReference>
<name>A0A8J3Q5N3_9ACTN</name>
<comment type="caution">
    <text evidence="1">The sequence shown here is derived from an EMBL/GenBank/DDBJ whole genome shotgun (WGS) entry which is preliminary data.</text>
</comment>
<dbReference type="AlphaFoldDB" id="A0A8J3Q5N3"/>
<organism evidence="1 2">
    <name type="scientific">Rhizocola hellebori</name>
    <dbReference type="NCBI Taxonomy" id="1392758"/>
    <lineage>
        <taxon>Bacteria</taxon>
        <taxon>Bacillati</taxon>
        <taxon>Actinomycetota</taxon>
        <taxon>Actinomycetes</taxon>
        <taxon>Micromonosporales</taxon>
        <taxon>Micromonosporaceae</taxon>
        <taxon>Rhizocola</taxon>
    </lineage>
</organism>
<proteinExistence type="predicted"/>
<evidence type="ECO:0000313" key="2">
    <source>
        <dbReference type="Proteomes" id="UP000612899"/>
    </source>
</evidence>
<keyword evidence="2" id="KW-1185">Reference proteome</keyword>
<accession>A0A8J3Q5N3</accession>
<dbReference type="EMBL" id="BONY01000009">
    <property type="protein sequence ID" value="GIH03771.1"/>
    <property type="molecule type" value="Genomic_DNA"/>
</dbReference>